<feature type="transmembrane region" description="Helical" evidence="7">
    <location>
        <begin position="713"/>
        <end position="737"/>
    </location>
</feature>
<dbReference type="Pfam" id="PF02687">
    <property type="entry name" value="FtsX"/>
    <property type="match status" value="2"/>
</dbReference>
<dbReference type="PANTHER" id="PTHR30489:SF0">
    <property type="entry name" value="LIPOPROTEIN-RELEASING SYSTEM TRANSMEMBRANE PROTEIN LOLE"/>
    <property type="match status" value="1"/>
</dbReference>
<sequence>MNLLRKKLLRELLHLKGQMLAVAAVVACGISVFVSMSSVKYSLEASREQYYGKYRFADLFLQVKRAPEYYRESVSRIPGVASVSSRIVADVTLDVPGLEEPATGRLISIPEHRAAPVLNDLFIKSGRYIEPGKPEEVIASKPFLEANGLAPGDRISAVINGRKKELLIVGMGLSPEYIYEVQPGAFFPDKRRFGVFWMSRSALESALDMSGAFNDLSLTLAHGASEKDVIMQLDHLFRHYGSLGAYGRSEQLSDRFIVDEIKQVGIQITFLPAVFLAVAVFLLNIVLRRIVATQRDQIAVLKAMGFSNEEVGLHYLGFAMVPTVFGAVAGTILGVWLGRGLMNIYADFYNFAELVYFFRIEDIAISVLLSFAAALVGAIGAVRSAVRLPPAEAMRPDSPLIYKPGFLDRPFLQKKIPVPARIILRNLERRPWKAALSVLMISLAVAILIAGRYTYDAVDRMILVEFNEKHREDVTVVFNDPMPPSAAYNLASLDGVLEHEYYREEAVRMRYGHRIRRQSIKGLQSAEGLQRLVDKNNRQISLPSEGIILTSTLADILGVKQGDMLQIEFLQGRQLHRQVEVAGTIDEILGLSAYMHIRELDRLAGDGGALNAAYLRIDRSRAQELYSDFKKMPGIGSIMMLKALKESFDELIAESMTTSTLILTTFACVLAFAVVYNGARISLSERARELTSLRVLGMTRGEISFVLLGEQALLTFFALPLGFLVGIALSAMLAVGLSSELYRLPLVFSLYNFLFAFTVVVIVSAISAFAVRRRLVGLDLVEVLKTRE</sequence>
<dbReference type="Proteomes" id="UP000053937">
    <property type="component" value="Unassembled WGS sequence"/>
</dbReference>
<feature type="transmembrane region" description="Helical" evidence="7">
    <location>
        <begin position="749"/>
        <end position="771"/>
    </location>
</feature>
<organism evidence="9 10">
    <name type="scientific">Chlorobium limicola</name>
    <dbReference type="NCBI Taxonomy" id="1092"/>
    <lineage>
        <taxon>Bacteria</taxon>
        <taxon>Pseudomonadati</taxon>
        <taxon>Chlorobiota</taxon>
        <taxon>Chlorobiia</taxon>
        <taxon>Chlorobiales</taxon>
        <taxon>Chlorobiaceae</taxon>
        <taxon>Chlorobium/Pelodictyon group</taxon>
        <taxon>Chlorobium</taxon>
    </lineage>
</organism>
<keyword evidence="6 7" id="KW-0472">Membrane</keyword>
<feature type="transmembrane region" description="Helical" evidence="7">
    <location>
        <begin position="312"/>
        <end position="337"/>
    </location>
</feature>
<evidence type="ECO:0000313" key="9">
    <source>
        <dbReference type="EMBL" id="KUL20454.1"/>
    </source>
</evidence>
<dbReference type="PANTHER" id="PTHR30489">
    <property type="entry name" value="LIPOPROTEIN-RELEASING SYSTEM TRANSMEMBRANE PROTEIN LOLE"/>
    <property type="match status" value="1"/>
</dbReference>
<comment type="caution">
    <text evidence="9">The sequence shown here is derived from an EMBL/GenBank/DDBJ whole genome shotgun (WGS) entry which is preliminary data.</text>
</comment>
<keyword evidence="4 7" id="KW-0812">Transmembrane</keyword>
<feature type="transmembrane region" description="Helical" evidence="7">
    <location>
        <begin position="20"/>
        <end position="39"/>
    </location>
</feature>
<protein>
    <submittedName>
        <fullName evidence="9">ABC transporter permease</fullName>
    </submittedName>
</protein>
<dbReference type="GO" id="GO:0044874">
    <property type="term" value="P:lipoprotein localization to outer membrane"/>
    <property type="evidence" value="ECO:0007669"/>
    <property type="project" value="TreeGrafter"/>
</dbReference>
<dbReference type="InterPro" id="IPR051447">
    <property type="entry name" value="Lipoprotein-release_system"/>
</dbReference>
<evidence type="ECO:0000256" key="1">
    <source>
        <dbReference type="ARBA" id="ARBA00004651"/>
    </source>
</evidence>
<accession>A0A117MJE5</accession>
<name>A0A117MJE5_CHLLI</name>
<evidence type="ECO:0000256" key="2">
    <source>
        <dbReference type="ARBA" id="ARBA00005236"/>
    </source>
</evidence>
<dbReference type="GO" id="GO:0098797">
    <property type="term" value="C:plasma membrane protein complex"/>
    <property type="evidence" value="ECO:0007669"/>
    <property type="project" value="TreeGrafter"/>
</dbReference>
<proteinExistence type="inferred from homology"/>
<feature type="transmembrane region" description="Helical" evidence="7">
    <location>
        <begin position="434"/>
        <end position="455"/>
    </location>
</feature>
<feature type="domain" description="ABC3 transporter permease C-terminal" evidence="8">
    <location>
        <begin position="270"/>
        <end position="390"/>
    </location>
</feature>
<gene>
    <name evidence="9" type="ORF">ASB62_08840</name>
</gene>
<dbReference type="AlphaFoldDB" id="A0A117MJE5"/>
<dbReference type="OrthoDB" id="5137249at2"/>
<reference evidence="9 10" key="1">
    <citation type="submission" date="2015-10" db="EMBL/GenBank/DDBJ databases">
        <title>Draft Genome Sequence of Chlorobium limicola strain Frasassi Growing under Artificial Lighting in the Frasassi Cave System.</title>
        <authorList>
            <person name="Mansor M."/>
            <person name="Macalady J."/>
        </authorList>
    </citation>
    <scope>NUCLEOTIDE SEQUENCE [LARGE SCALE GENOMIC DNA]</scope>
    <source>
        <strain evidence="9 10">Frasassi</strain>
    </source>
</reference>
<dbReference type="PROSITE" id="PS51257">
    <property type="entry name" value="PROKAR_LIPOPROTEIN"/>
    <property type="match status" value="1"/>
</dbReference>
<feature type="domain" description="ABC3 transporter permease C-terminal" evidence="8">
    <location>
        <begin position="662"/>
        <end position="777"/>
    </location>
</feature>
<feature type="transmembrane region" description="Helical" evidence="7">
    <location>
        <begin position="270"/>
        <end position="291"/>
    </location>
</feature>
<evidence type="ECO:0000256" key="5">
    <source>
        <dbReference type="ARBA" id="ARBA00022989"/>
    </source>
</evidence>
<feature type="transmembrane region" description="Helical" evidence="7">
    <location>
        <begin position="363"/>
        <end position="386"/>
    </location>
</feature>
<evidence type="ECO:0000259" key="8">
    <source>
        <dbReference type="Pfam" id="PF02687"/>
    </source>
</evidence>
<feature type="transmembrane region" description="Helical" evidence="7">
    <location>
        <begin position="661"/>
        <end position="679"/>
    </location>
</feature>
<evidence type="ECO:0000313" key="10">
    <source>
        <dbReference type="Proteomes" id="UP000053937"/>
    </source>
</evidence>
<keyword evidence="10" id="KW-1185">Reference proteome</keyword>
<evidence type="ECO:0000256" key="6">
    <source>
        <dbReference type="ARBA" id="ARBA00023136"/>
    </source>
</evidence>
<evidence type="ECO:0000256" key="3">
    <source>
        <dbReference type="ARBA" id="ARBA00022475"/>
    </source>
</evidence>
<comment type="subcellular location">
    <subcellularLocation>
        <location evidence="1">Cell membrane</location>
        <topology evidence="1">Multi-pass membrane protein</topology>
    </subcellularLocation>
</comment>
<dbReference type="EMBL" id="LMBR01000226">
    <property type="protein sequence ID" value="KUL20454.1"/>
    <property type="molecule type" value="Genomic_DNA"/>
</dbReference>
<dbReference type="InterPro" id="IPR003838">
    <property type="entry name" value="ABC3_permease_C"/>
</dbReference>
<evidence type="ECO:0000256" key="7">
    <source>
        <dbReference type="SAM" id="Phobius"/>
    </source>
</evidence>
<keyword evidence="3" id="KW-1003">Cell membrane</keyword>
<keyword evidence="5 7" id="KW-1133">Transmembrane helix</keyword>
<evidence type="ECO:0000256" key="4">
    <source>
        <dbReference type="ARBA" id="ARBA00022692"/>
    </source>
</evidence>
<dbReference type="RefSeq" id="WP_059139530.1">
    <property type="nucleotide sequence ID" value="NZ_LMBR01000226.1"/>
</dbReference>
<comment type="similarity">
    <text evidence="2">Belongs to the ABC-4 integral membrane protein family. LolC/E subfamily.</text>
</comment>